<dbReference type="EMBL" id="PFFQ01000059">
    <property type="protein sequence ID" value="PIW14597.1"/>
    <property type="molecule type" value="Genomic_DNA"/>
</dbReference>
<dbReference type="AlphaFoldDB" id="A0A2M7FZ24"/>
<accession>A0A2M7FZ24</accession>
<keyword evidence="1" id="KW-0812">Transmembrane</keyword>
<name>A0A2M7FZ24_9BACT</name>
<sequence>MGNSGLLRMQCQRTTPQQGNCQIEHIYLHPALFFLNRKETLPLSEIRGVNVIEIPGDESDSYRLELEKTTGTQTLFSAMLESTAENRADDLLYFLHTPQEEGVRIRYFDAFSFWFFYLPLYFMLFQFSIALFLKLSGQPFHCHWVILDNQTRQLVTIHNTWLGWSFTKKIALGQVKNIEIQETEGENHDFFRYVAQLKTGKALPLTPNIKIEDTFEFEEMQDDLLEKMRETLHQYQGKSLANG</sequence>
<protein>
    <submittedName>
        <fullName evidence="2">Uncharacterized protein</fullName>
    </submittedName>
</protein>
<evidence type="ECO:0000313" key="2">
    <source>
        <dbReference type="EMBL" id="PIW14597.1"/>
    </source>
</evidence>
<dbReference type="Proteomes" id="UP000231019">
    <property type="component" value="Unassembled WGS sequence"/>
</dbReference>
<keyword evidence="1" id="KW-0472">Membrane</keyword>
<comment type="caution">
    <text evidence="2">The sequence shown here is derived from an EMBL/GenBank/DDBJ whole genome shotgun (WGS) entry which is preliminary data.</text>
</comment>
<evidence type="ECO:0000256" key="1">
    <source>
        <dbReference type="SAM" id="Phobius"/>
    </source>
</evidence>
<organism evidence="2 3">
    <name type="scientific">bacterium (Candidatus Blackallbacteria) CG17_big_fil_post_rev_8_21_14_2_50_48_46</name>
    <dbReference type="NCBI Taxonomy" id="2014261"/>
    <lineage>
        <taxon>Bacteria</taxon>
        <taxon>Candidatus Blackallbacteria</taxon>
    </lineage>
</organism>
<feature type="transmembrane region" description="Helical" evidence="1">
    <location>
        <begin position="114"/>
        <end position="133"/>
    </location>
</feature>
<reference evidence="2 3" key="1">
    <citation type="submission" date="2017-09" db="EMBL/GenBank/DDBJ databases">
        <title>Depth-based differentiation of microbial function through sediment-hosted aquifers and enrichment of novel symbionts in the deep terrestrial subsurface.</title>
        <authorList>
            <person name="Probst A.J."/>
            <person name="Ladd B."/>
            <person name="Jarett J.K."/>
            <person name="Geller-Mcgrath D.E."/>
            <person name="Sieber C.M."/>
            <person name="Emerson J.B."/>
            <person name="Anantharaman K."/>
            <person name="Thomas B.C."/>
            <person name="Malmstrom R."/>
            <person name="Stieglmeier M."/>
            <person name="Klingl A."/>
            <person name="Woyke T."/>
            <person name="Ryan C.M."/>
            <person name="Banfield J.F."/>
        </authorList>
    </citation>
    <scope>NUCLEOTIDE SEQUENCE [LARGE SCALE GENOMIC DNA]</scope>
    <source>
        <strain evidence="2">CG17_big_fil_post_rev_8_21_14_2_50_48_46</strain>
    </source>
</reference>
<proteinExistence type="predicted"/>
<evidence type="ECO:0000313" key="3">
    <source>
        <dbReference type="Proteomes" id="UP000231019"/>
    </source>
</evidence>
<keyword evidence="1" id="KW-1133">Transmembrane helix</keyword>
<gene>
    <name evidence="2" type="ORF">COW36_21410</name>
</gene>